<sequence length="903" mass="101553">MKFCNKNGIFDGLIQGICIKEKNPERAFSVLKDFLKIHDVGILPSSLTFCTLIYSFSGNMKMDKVIEVLELMSDDKFGYPFNNFVCSSVISGFVRIGKPERGIEFYKNAVNSGALKTNVVTYTSLVSAYCMLGRFNDVSGLVSLMEMDRLAFDAVFYSNWSFGCFKGGMIRDALRVYRDSVNRKVEVDTICYTILIDGFAKEGEVEKAVGFLYKMGNDGVKPNLVTYTAIMLGYCKKGKLKEAMALFKMVENIGMEMDEYIYAILIDGFCRNGEFDLAFSLLDGMEKKCIRPSIVTYNSIINGLCMAGRTCEADDISKNIDEDVITYSSLIHGYVEEGNATGVIEIKRRLKEAGVQMDLVLCNILIRALFMIGSFEEACDVYKRMNDMNLTPNLTTYCAMINGYCRSNRIDEALEIFDESRTIFSSSIICYNYIIEGLCREGMIGMAVEVFLELIRIDLPVNRPVYMKLIKSIFYGEGAERILSLILQLENCRLEVAKVICNEAICFLSKNGFSEVACNGIMAMRRRGSTVARESFYLTLRALLNDGKKMLTQQILCAFVRTYGISNIRGNKILVQYLSINKVDNALKFLTKMGMSCPVDVLKTLTKDGRVLDACKLILEADTLPPLDEYEFTVVIDGLCRGGYLDKALHLFSFLKERRVKLGIVAYNTVINGLCKKGCFFEALRLFDALERIGVLPSDVTYGTLIKALTKEGHLLDARRLVDKMLLNYLEPNTWVYNSLIHGFCKLGQVEEALDILQYLEQKSILANEFTVSTIVNGYCQKGDIEGALTFYSSFKRKGVSLDFRGFLDLSRGLYSKGRMEESRGILREMLQSPSVSDLLNKVSNEVELESAQMFLLSLCDRGSIQETISILDEVGSMFFLFKKNSGIHGGAFKVEQNEDNGR</sequence>
<feature type="repeat" description="PPR" evidence="3">
    <location>
        <begin position="223"/>
        <end position="257"/>
    </location>
</feature>
<dbReference type="PROSITE" id="PS51375">
    <property type="entry name" value="PPR"/>
    <property type="match status" value="13"/>
</dbReference>
<feature type="repeat" description="PPR" evidence="3">
    <location>
        <begin position="258"/>
        <end position="292"/>
    </location>
</feature>
<comment type="similarity">
    <text evidence="1">Belongs to the PPR family. P subfamily.</text>
</comment>
<name>A0AAV3NRN3_LITER</name>
<feature type="repeat" description="PPR" evidence="3">
    <location>
        <begin position="768"/>
        <end position="802"/>
    </location>
</feature>
<protein>
    <recommendedName>
        <fullName evidence="6">Pentatricopeptide repeat-containing protein</fullName>
    </recommendedName>
</protein>
<evidence type="ECO:0008006" key="6">
    <source>
        <dbReference type="Google" id="ProtNLM"/>
    </source>
</evidence>
<dbReference type="Pfam" id="PF13812">
    <property type="entry name" value="PPR_3"/>
    <property type="match status" value="1"/>
</dbReference>
<dbReference type="NCBIfam" id="TIGR00756">
    <property type="entry name" value="PPR"/>
    <property type="match status" value="13"/>
</dbReference>
<dbReference type="EMBL" id="BAABME010000293">
    <property type="protein sequence ID" value="GAA0141527.1"/>
    <property type="molecule type" value="Genomic_DNA"/>
</dbReference>
<evidence type="ECO:0000256" key="2">
    <source>
        <dbReference type="ARBA" id="ARBA00022737"/>
    </source>
</evidence>
<proteinExistence type="inferred from homology"/>
<organism evidence="4 5">
    <name type="scientific">Lithospermum erythrorhizon</name>
    <name type="common">Purple gromwell</name>
    <name type="synonym">Lithospermum officinale var. erythrorhizon</name>
    <dbReference type="NCBI Taxonomy" id="34254"/>
    <lineage>
        <taxon>Eukaryota</taxon>
        <taxon>Viridiplantae</taxon>
        <taxon>Streptophyta</taxon>
        <taxon>Embryophyta</taxon>
        <taxon>Tracheophyta</taxon>
        <taxon>Spermatophyta</taxon>
        <taxon>Magnoliopsida</taxon>
        <taxon>eudicotyledons</taxon>
        <taxon>Gunneridae</taxon>
        <taxon>Pentapetalae</taxon>
        <taxon>asterids</taxon>
        <taxon>lamiids</taxon>
        <taxon>Boraginales</taxon>
        <taxon>Boraginaceae</taxon>
        <taxon>Boraginoideae</taxon>
        <taxon>Lithospermeae</taxon>
        <taxon>Lithospermum</taxon>
    </lineage>
</organism>
<feature type="repeat" description="PPR" evidence="3">
    <location>
        <begin position="698"/>
        <end position="732"/>
    </location>
</feature>
<dbReference type="PANTHER" id="PTHR46128:SF304">
    <property type="entry name" value="PENTACOTRIPEPTIDE-REPEAT REGION OF PRORP DOMAIN-CONTAINING PROTEIN"/>
    <property type="match status" value="1"/>
</dbReference>
<dbReference type="Proteomes" id="UP001454036">
    <property type="component" value="Unassembled WGS sequence"/>
</dbReference>
<evidence type="ECO:0000256" key="1">
    <source>
        <dbReference type="ARBA" id="ARBA00007626"/>
    </source>
</evidence>
<dbReference type="Pfam" id="PF01535">
    <property type="entry name" value="PPR"/>
    <property type="match status" value="5"/>
</dbReference>
<dbReference type="InterPro" id="IPR011990">
    <property type="entry name" value="TPR-like_helical_dom_sf"/>
</dbReference>
<dbReference type="InterPro" id="IPR002885">
    <property type="entry name" value="PPR_rpt"/>
</dbReference>
<dbReference type="Gene3D" id="1.25.40.10">
    <property type="entry name" value="Tetratricopeptide repeat domain"/>
    <property type="match status" value="6"/>
</dbReference>
<dbReference type="Pfam" id="PF13041">
    <property type="entry name" value="PPR_2"/>
    <property type="match status" value="5"/>
</dbReference>
<dbReference type="PANTHER" id="PTHR46128">
    <property type="entry name" value="MITOCHONDRIAL GROUP I INTRON SPLICING FACTOR CCM1"/>
    <property type="match status" value="1"/>
</dbReference>
<keyword evidence="5" id="KW-1185">Reference proteome</keyword>
<feature type="repeat" description="PPR" evidence="3">
    <location>
        <begin position="323"/>
        <end position="357"/>
    </location>
</feature>
<evidence type="ECO:0000313" key="4">
    <source>
        <dbReference type="EMBL" id="GAA0141527.1"/>
    </source>
</evidence>
<reference evidence="4 5" key="1">
    <citation type="submission" date="2024-01" db="EMBL/GenBank/DDBJ databases">
        <title>The complete chloroplast genome sequence of Lithospermum erythrorhizon: insights into the phylogenetic relationship among Boraginaceae species and the maternal lineages of purple gromwells.</title>
        <authorList>
            <person name="Okada T."/>
            <person name="Watanabe K."/>
        </authorList>
    </citation>
    <scope>NUCLEOTIDE SEQUENCE [LARGE SCALE GENOMIC DNA]</scope>
</reference>
<feature type="repeat" description="PPR" evidence="3">
    <location>
        <begin position="358"/>
        <end position="392"/>
    </location>
</feature>
<comment type="caution">
    <text evidence="4">The sequence shown here is derived from an EMBL/GenBank/DDBJ whole genome shotgun (WGS) entry which is preliminary data.</text>
</comment>
<accession>A0AAV3NRN3</accession>
<feature type="repeat" description="PPR" evidence="3">
    <location>
        <begin position="427"/>
        <end position="461"/>
    </location>
</feature>
<dbReference type="SUPFAM" id="SSF81901">
    <property type="entry name" value="HCP-like"/>
    <property type="match status" value="1"/>
</dbReference>
<dbReference type="InterPro" id="IPR050872">
    <property type="entry name" value="PPR_P_subfamily"/>
</dbReference>
<dbReference type="AlphaFoldDB" id="A0AAV3NRN3"/>
<feature type="repeat" description="PPR" evidence="3">
    <location>
        <begin position="733"/>
        <end position="767"/>
    </location>
</feature>
<feature type="repeat" description="PPR" evidence="3">
    <location>
        <begin position="188"/>
        <end position="222"/>
    </location>
</feature>
<gene>
    <name evidence="4" type="ORF">LIER_02653</name>
</gene>
<keyword evidence="2" id="KW-0677">Repeat</keyword>
<feature type="repeat" description="PPR" evidence="3">
    <location>
        <begin position="118"/>
        <end position="152"/>
    </location>
</feature>
<evidence type="ECO:0000256" key="3">
    <source>
        <dbReference type="PROSITE-ProRule" id="PRU00708"/>
    </source>
</evidence>
<evidence type="ECO:0000313" key="5">
    <source>
        <dbReference type="Proteomes" id="UP001454036"/>
    </source>
</evidence>
<feature type="repeat" description="PPR" evidence="3">
    <location>
        <begin position="393"/>
        <end position="423"/>
    </location>
</feature>
<feature type="repeat" description="PPR" evidence="3">
    <location>
        <begin position="663"/>
        <end position="697"/>
    </location>
</feature>
<feature type="repeat" description="PPR" evidence="3">
    <location>
        <begin position="628"/>
        <end position="662"/>
    </location>
</feature>